<dbReference type="EnsemblPlants" id="AET5Gv21236100.3">
    <property type="protein sequence ID" value="AET5Gv21236100.3"/>
    <property type="gene ID" value="AET5Gv21236100"/>
</dbReference>
<accession>A0A453MM75</accession>
<reference evidence="3" key="2">
    <citation type="journal article" date="2017" name="Nat. Plants">
        <title>The Aegilops tauschii genome reveals multiple impacts of transposons.</title>
        <authorList>
            <person name="Zhao G."/>
            <person name="Zou C."/>
            <person name="Li K."/>
            <person name="Wang K."/>
            <person name="Li T."/>
            <person name="Gao L."/>
            <person name="Zhang X."/>
            <person name="Wang H."/>
            <person name="Yang Z."/>
            <person name="Liu X."/>
            <person name="Jiang W."/>
            <person name="Mao L."/>
            <person name="Kong X."/>
            <person name="Jiao Y."/>
            <person name="Jia J."/>
        </authorList>
    </citation>
    <scope>NUCLEOTIDE SEQUENCE [LARGE SCALE GENOMIC DNA]</scope>
    <source>
        <strain evidence="3">cv. AL8/78</strain>
    </source>
</reference>
<reference evidence="2" key="3">
    <citation type="journal article" date="2017" name="Nature">
        <title>Genome sequence of the progenitor of the wheat D genome Aegilops tauschii.</title>
        <authorList>
            <person name="Luo M.C."/>
            <person name="Gu Y.Q."/>
            <person name="Puiu D."/>
            <person name="Wang H."/>
            <person name="Twardziok S.O."/>
            <person name="Deal K.R."/>
            <person name="Huo N."/>
            <person name="Zhu T."/>
            <person name="Wang L."/>
            <person name="Wang Y."/>
            <person name="McGuire P.E."/>
            <person name="Liu S."/>
            <person name="Long H."/>
            <person name="Ramasamy R.K."/>
            <person name="Rodriguez J.C."/>
            <person name="Van S.L."/>
            <person name="Yuan L."/>
            <person name="Wang Z."/>
            <person name="Xia Z."/>
            <person name="Xiao L."/>
            <person name="Anderson O.D."/>
            <person name="Ouyang S."/>
            <person name="Liang Y."/>
            <person name="Zimin A.V."/>
            <person name="Pertea G."/>
            <person name="Qi P."/>
            <person name="Bennetzen J.L."/>
            <person name="Dai X."/>
            <person name="Dawson M.W."/>
            <person name="Muller H.G."/>
            <person name="Kugler K."/>
            <person name="Rivarola-Duarte L."/>
            <person name="Spannagl M."/>
            <person name="Mayer K.F.X."/>
            <person name="Lu F.H."/>
            <person name="Bevan M.W."/>
            <person name="Leroy P."/>
            <person name="Li P."/>
            <person name="You F.M."/>
            <person name="Sun Q."/>
            <person name="Liu Z."/>
            <person name="Lyons E."/>
            <person name="Wicker T."/>
            <person name="Salzberg S.L."/>
            <person name="Devos K.M."/>
            <person name="Dvorak J."/>
        </authorList>
    </citation>
    <scope>NUCLEOTIDE SEQUENCE [LARGE SCALE GENOMIC DNA]</scope>
    <source>
        <strain evidence="2">cv. AL8/78</strain>
    </source>
</reference>
<sequence>RRRSSFLSPVPSAGPATPRRRALGDRQSSKLLPVKKNPDLLATSRKGAHRRRWQAAWVRCNASAYSSFSVL</sequence>
<dbReference type="Proteomes" id="UP000015105">
    <property type="component" value="Chromosome 5D"/>
</dbReference>
<organism evidence="2 3">
    <name type="scientific">Aegilops tauschii subsp. strangulata</name>
    <name type="common">Goatgrass</name>
    <dbReference type="NCBI Taxonomy" id="200361"/>
    <lineage>
        <taxon>Eukaryota</taxon>
        <taxon>Viridiplantae</taxon>
        <taxon>Streptophyta</taxon>
        <taxon>Embryophyta</taxon>
        <taxon>Tracheophyta</taxon>
        <taxon>Spermatophyta</taxon>
        <taxon>Magnoliopsida</taxon>
        <taxon>Liliopsida</taxon>
        <taxon>Poales</taxon>
        <taxon>Poaceae</taxon>
        <taxon>BOP clade</taxon>
        <taxon>Pooideae</taxon>
        <taxon>Triticodae</taxon>
        <taxon>Triticeae</taxon>
        <taxon>Triticinae</taxon>
        <taxon>Aegilops</taxon>
    </lineage>
</organism>
<dbReference type="Gramene" id="AET5Gv21236100.3">
    <property type="protein sequence ID" value="AET5Gv21236100.3"/>
    <property type="gene ID" value="AET5Gv21236100"/>
</dbReference>
<reference evidence="3" key="1">
    <citation type="journal article" date="2014" name="Science">
        <title>Ancient hybridizations among the ancestral genomes of bread wheat.</title>
        <authorList>
            <consortium name="International Wheat Genome Sequencing Consortium,"/>
            <person name="Marcussen T."/>
            <person name="Sandve S.R."/>
            <person name="Heier L."/>
            <person name="Spannagl M."/>
            <person name="Pfeifer M."/>
            <person name="Jakobsen K.S."/>
            <person name="Wulff B.B."/>
            <person name="Steuernagel B."/>
            <person name="Mayer K.F."/>
            <person name="Olsen O.A."/>
        </authorList>
    </citation>
    <scope>NUCLEOTIDE SEQUENCE [LARGE SCALE GENOMIC DNA]</scope>
    <source>
        <strain evidence="3">cv. AL8/78</strain>
    </source>
</reference>
<name>A0A453MM75_AEGTS</name>
<feature type="region of interest" description="Disordered" evidence="1">
    <location>
        <begin position="1"/>
        <end position="49"/>
    </location>
</feature>
<protein>
    <submittedName>
        <fullName evidence="2">Uncharacterized protein</fullName>
    </submittedName>
</protein>
<evidence type="ECO:0000313" key="2">
    <source>
        <dbReference type="EnsemblPlants" id="AET5Gv21236100.3"/>
    </source>
</evidence>
<dbReference type="AlphaFoldDB" id="A0A453MM75"/>
<reference evidence="2" key="5">
    <citation type="journal article" date="2021" name="G3 (Bethesda)">
        <title>Aegilops tauschii genome assembly Aet v5.0 features greater sequence contiguity and improved annotation.</title>
        <authorList>
            <person name="Wang L."/>
            <person name="Zhu T."/>
            <person name="Rodriguez J.C."/>
            <person name="Deal K.R."/>
            <person name="Dubcovsky J."/>
            <person name="McGuire P.E."/>
            <person name="Lux T."/>
            <person name="Spannagl M."/>
            <person name="Mayer K.F.X."/>
            <person name="Baldrich P."/>
            <person name="Meyers B.C."/>
            <person name="Huo N."/>
            <person name="Gu Y.Q."/>
            <person name="Zhou H."/>
            <person name="Devos K.M."/>
            <person name="Bennetzen J.L."/>
            <person name="Unver T."/>
            <person name="Budak H."/>
            <person name="Gulick P.J."/>
            <person name="Galiba G."/>
            <person name="Kalapos B."/>
            <person name="Nelson D.R."/>
            <person name="Li P."/>
            <person name="You F.M."/>
            <person name="Luo M.C."/>
            <person name="Dvorak J."/>
        </authorList>
    </citation>
    <scope>NUCLEOTIDE SEQUENCE [LARGE SCALE GENOMIC DNA]</scope>
    <source>
        <strain evidence="2">cv. AL8/78</strain>
    </source>
</reference>
<evidence type="ECO:0000256" key="1">
    <source>
        <dbReference type="SAM" id="MobiDB-lite"/>
    </source>
</evidence>
<evidence type="ECO:0000313" key="3">
    <source>
        <dbReference type="Proteomes" id="UP000015105"/>
    </source>
</evidence>
<keyword evidence="3" id="KW-1185">Reference proteome</keyword>
<proteinExistence type="predicted"/>
<reference evidence="2" key="4">
    <citation type="submission" date="2019-03" db="UniProtKB">
        <authorList>
            <consortium name="EnsemblPlants"/>
        </authorList>
    </citation>
    <scope>IDENTIFICATION</scope>
</reference>